<dbReference type="InterPro" id="IPR022684">
    <property type="entry name" value="Calpain_cysteine_protease"/>
</dbReference>
<dbReference type="InterPro" id="IPR037185">
    <property type="entry name" value="EmrE-like"/>
</dbReference>
<evidence type="ECO:0000256" key="4">
    <source>
        <dbReference type="ARBA" id="ARBA00023136"/>
    </source>
</evidence>
<dbReference type="PRINTS" id="PR00704">
    <property type="entry name" value="CALPAIN"/>
</dbReference>
<dbReference type="Pfam" id="PF01067">
    <property type="entry name" value="Calpain_III"/>
    <property type="match status" value="1"/>
</dbReference>
<organism evidence="7 8">
    <name type="scientific">Verticillium longisporum</name>
    <name type="common">Verticillium dahliae var. longisporum</name>
    <dbReference type="NCBI Taxonomy" id="100787"/>
    <lineage>
        <taxon>Eukaryota</taxon>
        <taxon>Fungi</taxon>
        <taxon>Dikarya</taxon>
        <taxon>Ascomycota</taxon>
        <taxon>Pezizomycotina</taxon>
        <taxon>Sordariomycetes</taxon>
        <taxon>Hypocreomycetidae</taxon>
        <taxon>Glomerellales</taxon>
        <taxon>Plectosphaerellaceae</taxon>
        <taxon>Verticillium</taxon>
    </lineage>
</organism>
<feature type="transmembrane region" description="Helical" evidence="5">
    <location>
        <begin position="560"/>
        <end position="583"/>
    </location>
</feature>
<evidence type="ECO:0000259" key="6">
    <source>
        <dbReference type="SMART" id="SM00720"/>
    </source>
</evidence>
<sequence>MYTDYQVMNNAEHLATSEEQLSRQANRDSKQALQHAIAAADFYMKVYAEATNATDQIGGALYRGPYVDSPQTLAKFALDAGKTYTVVMAHEELPLNEYSCTFSFFSAANLKIGPAEEVMRHYRELSSSWTRRSAGGNASSPTYSANPQFSITVSRSTPLSILLTTGSRDIAIHTDLVWSSGKRVSSIGRKDVVASSGDYRCGSAHSHVANLEPGTYVIVCSTFEPGQLSDFAIRIGTMVECAWIEWDSQIVNALFCVTGFGLAPWRFRDLFYLLKYRLGSKEEALRHLAGIHRSWFRLQGSDRLPPRVGPQSTGELFEDRPLASVPSPESKIPDAPLTGVRAGPTPVWKMDFVICVGKSCSKALQSGQTRPYITMAARSMIPFLVGMMLLTGCCNTILTKYQDMQCVRNCDHPDISRRAYFNQPVLQTAQMFVGEMGCWLVVGIMALWRRYVSRSTPQGDGYEAVSTDDTHADEARTALVNDTNDRGPATDDAIPNSPRLRGRLLLLLALPAVSDICGTTLMNIGLLLVVASIYQMTRGALVLFVGLFSVVFLRRHLHLFQWLSLAGVVTGVAIVGLAGAIYHEETDDEFKGDASLVQTVPTSSALLSVIGVLLIAGAQIFTATQFVLEEWILERWAIEPIQVVGWEGLFGFVVTLVAMVVLHVAVGSTDAGRYGFFDMAEGWRQMTSDRRIAISSLLIMISIGGFNFFGLSVTRSVSATSRSTIDTCRTLFIWIVSLGLRWETFKWLQVVGFALLVYFTFVFNGIVQPPFKALRPDEEIEELPARSPI</sequence>
<dbReference type="Gene3D" id="2.60.120.380">
    <property type="match status" value="1"/>
</dbReference>
<dbReference type="InterPro" id="IPR007271">
    <property type="entry name" value="Nuc_sug_transpt"/>
</dbReference>
<feature type="domain" description="Peptidase C2 calpain" evidence="6">
    <location>
        <begin position="119"/>
        <end position="244"/>
    </location>
</feature>
<feature type="transmembrane region" description="Helical" evidence="5">
    <location>
        <begin position="380"/>
        <end position="398"/>
    </location>
</feature>
<dbReference type="GO" id="GO:0000139">
    <property type="term" value="C:Golgi membrane"/>
    <property type="evidence" value="ECO:0007669"/>
    <property type="project" value="InterPro"/>
</dbReference>
<dbReference type="SUPFAM" id="SSF103481">
    <property type="entry name" value="Multidrug resistance efflux transporter EmrE"/>
    <property type="match status" value="1"/>
</dbReference>
<feature type="transmembrane region" description="Helical" evidence="5">
    <location>
        <begin position="603"/>
        <end position="628"/>
    </location>
</feature>
<dbReference type="InterPro" id="IPR036213">
    <property type="entry name" value="Calpain_III_sf"/>
</dbReference>
<dbReference type="AlphaFoldDB" id="A0A0G4KVH0"/>
<protein>
    <recommendedName>
        <fullName evidence="6">Peptidase C2 calpain domain-containing protein</fullName>
    </recommendedName>
</protein>
<keyword evidence="2 5" id="KW-0812">Transmembrane</keyword>
<dbReference type="InterPro" id="IPR022682">
    <property type="entry name" value="Calpain_domain_III"/>
</dbReference>
<dbReference type="InterPro" id="IPR021369">
    <property type="entry name" value="DUF2985"/>
</dbReference>
<dbReference type="GO" id="GO:0006508">
    <property type="term" value="P:proteolysis"/>
    <property type="evidence" value="ECO:0007669"/>
    <property type="project" value="InterPro"/>
</dbReference>
<keyword evidence="3 5" id="KW-1133">Transmembrane helix</keyword>
<feature type="transmembrane region" description="Helical" evidence="5">
    <location>
        <begin position="536"/>
        <end position="553"/>
    </location>
</feature>
<evidence type="ECO:0000256" key="3">
    <source>
        <dbReference type="ARBA" id="ARBA00022989"/>
    </source>
</evidence>
<evidence type="ECO:0000256" key="1">
    <source>
        <dbReference type="ARBA" id="ARBA00004141"/>
    </source>
</evidence>
<reference evidence="8" key="1">
    <citation type="submission" date="2015-05" db="EMBL/GenBank/DDBJ databases">
        <authorList>
            <person name="Fogelqvist Johan"/>
        </authorList>
    </citation>
    <scope>NUCLEOTIDE SEQUENCE [LARGE SCALE GENOMIC DNA]</scope>
</reference>
<comment type="subcellular location">
    <subcellularLocation>
        <location evidence="1">Membrane</location>
        <topology evidence="1">Multi-pass membrane protein</topology>
    </subcellularLocation>
</comment>
<dbReference type="Proteomes" id="UP000045706">
    <property type="component" value="Unassembled WGS sequence"/>
</dbReference>
<dbReference type="EMBL" id="CVQI01004446">
    <property type="protein sequence ID" value="CRK13764.1"/>
    <property type="molecule type" value="Genomic_DNA"/>
</dbReference>
<dbReference type="PANTHER" id="PTHR13146:SF0">
    <property type="entry name" value="SOLUTE CARRIER FAMILY 35 MEMBER F6"/>
    <property type="match status" value="1"/>
</dbReference>
<dbReference type="Pfam" id="PF04142">
    <property type="entry name" value="Nuc_sug_transp"/>
    <property type="match status" value="1"/>
</dbReference>
<evidence type="ECO:0000256" key="2">
    <source>
        <dbReference type="ARBA" id="ARBA00022692"/>
    </source>
</evidence>
<gene>
    <name evidence="7" type="ORF">BN1723_002012</name>
</gene>
<feature type="transmembrane region" description="Helical" evidence="5">
    <location>
        <begin position="692"/>
        <end position="711"/>
    </location>
</feature>
<feature type="transmembrane region" description="Helical" evidence="5">
    <location>
        <begin position="504"/>
        <end position="530"/>
    </location>
</feature>
<proteinExistence type="predicted"/>
<dbReference type="GO" id="GO:0015165">
    <property type="term" value="F:pyrimidine nucleotide-sugar transmembrane transporter activity"/>
    <property type="evidence" value="ECO:0007669"/>
    <property type="project" value="InterPro"/>
</dbReference>
<evidence type="ECO:0000313" key="7">
    <source>
        <dbReference type="EMBL" id="CRK13764.1"/>
    </source>
</evidence>
<evidence type="ECO:0000313" key="8">
    <source>
        <dbReference type="Proteomes" id="UP000045706"/>
    </source>
</evidence>
<feature type="transmembrane region" description="Helical" evidence="5">
    <location>
        <begin position="649"/>
        <end position="666"/>
    </location>
</feature>
<dbReference type="SMART" id="SM00720">
    <property type="entry name" value="calpain_III"/>
    <property type="match status" value="1"/>
</dbReference>
<name>A0A0G4KVH0_VERLO</name>
<feature type="transmembrane region" description="Helical" evidence="5">
    <location>
        <begin position="429"/>
        <end position="448"/>
    </location>
</feature>
<accession>A0A0G4KVH0</accession>
<dbReference type="InterPro" id="IPR022683">
    <property type="entry name" value="Calpain_III"/>
</dbReference>
<keyword evidence="4 5" id="KW-0472">Membrane</keyword>
<dbReference type="PANTHER" id="PTHR13146">
    <property type="match status" value="1"/>
</dbReference>
<feature type="transmembrane region" description="Helical" evidence="5">
    <location>
        <begin position="747"/>
        <end position="767"/>
    </location>
</feature>
<dbReference type="SUPFAM" id="SSF49758">
    <property type="entry name" value="Calpain large subunit, middle domain (domain III)"/>
    <property type="match status" value="1"/>
</dbReference>
<dbReference type="Pfam" id="PF11204">
    <property type="entry name" value="DUF2985"/>
    <property type="match status" value="1"/>
</dbReference>
<evidence type="ECO:0000256" key="5">
    <source>
        <dbReference type="SAM" id="Phobius"/>
    </source>
</evidence>
<dbReference type="GO" id="GO:0004198">
    <property type="term" value="F:calcium-dependent cysteine-type endopeptidase activity"/>
    <property type="evidence" value="ECO:0007669"/>
    <property type="project" value="InterPro"/>
</dbReference>